<feature type="transmembrane region" description="Helical" evidence="6">
    <location>
        <begin position="134"/>
        <end position="152"/>
    </location>
</feature>
<feature type="transmembrane region" description="Helical" evidence="6">
    <location>
        <begin position="78"/>
        <end position="100"/>
    </location>
</feature>
<keyword evidence="3 6" id="KW-0812">Transmembrane</keyword>
<dbReference type="EMBL" id="JAZGLY010000003">
    <property type="protein sequence ID" value="MEE6186758.1"/>
    <property type="molecule type" value="Genomic_DNA"/>
</dbReference>
<feature type="transmembrane region" description="Helical" evidence="6">
    <location>
        <begin position="234"/>
        <end position="256"/>
    </location>
</feature>
<comment type="subcellular location">
    <subcellularLocation>
        <location evidence="1">Cell membrane</location>
        <topology evidence="1">Multi-pass membrane protein</topology>
    </subcellularLocation>
</comment>
<feature type="transmembrane region" description="Helical" evidence="6">
    <location>
        <begin position="311"/>
        <end position="337"/>
    </location>
</feature>
<feature type="transmembrane region" description="Helical" evidence="6">
    <location>
        <begin position="21"/>
        <end position="41"/>
    </location>
</feature>
<keyword evidence="4 6" id="KW-1133">Transmembrane helix</keyword>
<dbReference type="Proteomes" id="UP001357452">
    <property type="component" value="Unassembled WGS sequence"/>
</dbReference>
<evidence type="ECO:0000256" key="3">
    <source>
        <dbReference type="ARBA" id="ARBA00022692"/>
    </source>
</evidence>
<evidence type="ECO:0000256" key="6">
    <source>
        <dbReference type="SAM" id="Phobius"/>
    </source>
</evidence>
<protein>
    <submittedName>
        <fullName evidence="7">Polysaccharide biosynthesis C-terminal domain-containing protein</fullName>
    </submittedName>
</protein>
<dbReference type="InterPro" id="IPR050833">
    <property type="entry name" value="Poly_Biosynth_Transport"/>
</dbReference>
<dbReference type="PANTHER" id="PTHR30250:SF11">
    <property type="entry name" value="O-ANTIGEN TRANSPORTER-RELATED"/>
    <property type="match status" value="1"/>
</dbReference>
<gene>
    <name evidence="7" type="ORF">V2H41_05665</name>
</gene>
<keyword evidence="2" id="KW-1003">Cell membrane</keyword>
<accession>A0ABU7RFG7</accession>
<name>A0ABU7RFG7_9BACT</name>
<feature type="transmembrane region" description="Helical" evidence="6">
    <location>
        <begin position="371"/>
        <end position="391"/>
    </location>
</feature>
<evidence type="ECO:0000256" key="1">
    <source>
        <dbReference type="ARBA" id="ARBA00004651"/>
    </source>
</evidence>
<feature type="transmembrane region" description="Helical" evidence="6">
    <location>
        <begin position="281"/>
        <end position="305"/>
    </location>
</feature>
<reference evidence="7 8" key="1">
    <citation type="submission" date="2024-01" db="EMBL/GenBank/DDBJ databases">
        <title>Niabella digestum sp. nov., isolated from waste digestion system.</title>
        <authorList>
            <person name="Zhang L."/>
        </authorList>
    </citation>
    <scope>NUCLEOTIDE SEQUENCE [LARGE SCALE GENOMIC DNA]</scope>
    <source>
        <strain evidence="7 8">A18</strain>
    </source>
</reference>
<dbReference type="PANTHER" id="PTHR30250">
    <property type="entry name" value="PST FAMILY PREDICTED COLANIC ACID TRANSPORTER"/>
    <property type="match status" value="1"/>
</dbReference>
<sequence>MFKVFRDKFLLYQALSRLLPQGLNLIINIILVRVSGIVLVGQMTETMALLTMSFGVILTGIQNNYLRSGNISQLKNVLTLYICYFLFFGVIIAPVFSYIFNIDLKIIIGFLTLLFLTGLGDLYGIYLRFLLKDRFLVISKSIPLICIALGIICYRPNNIYELVVIYVVSWIIILLFYIKNKKIITRLNFSLNKTIDLMKRSLLLSATTLATQLYGNVDQFMISKIAGYHASGSYRIALTFSALAMPLVGVFSFMYLSRIGKIIANNNFQLLKRSFYDQLKLNLLIAVLLLMFSYAILPILLPFLYGEEASSAINCAIILSFAMSINIIGMTFSYTFLALKRERYVLLATVMGVFVNLILNLSLIKRFGIEGAAWASVLTQFSILCMLAFGLRRVDYE</sequence>
<evidence type="ECO:0000256" key="2">
    <source>
        <dbReference type="ARBA" id="ARBA00022475"/>
    </source>
</evidence>
<comment type="caution">
    <text evidence="7">The sequence shown here is derived from an EMBL/GenBank/DDBJ whole genome shotgun (WGS) entry which is preliminary data.</text>
</comment>
<keyword evidence="8" id="KW-1185">Reference proteome</keyword>
<feature type="transmembrane region" description="Helical" evidence="6">
    <location>
        <begin position="197"/>
        <end position="214"/>
    </location>
</feature>
<keyword evidence="5 6" id="KW-0472">Membrane</keyword>
<feature type="transmembrane region" description="Helical" evidence="6">
    <location>
        <begin position="158"/>
        <end position="177"/>
    </location>
</feature>
<feature type="transmembrane region" description="Helical" evidence="6">
    <location>
        <begin position="106"/>
        <end position="127"/>
    </location>
</feature>
<feature type="transmembrane region" description="Helical" evidence="6">
    <location>
        <begin position="344"/>
        <end position="365"/>
    </location>
</feature>
<evidence type="ECO:0000256" key="4">
    <source>
        <dbReference type="ARBA" id="ARBA00022989"/>
    </source>
</evidence>
<evidence type="ECO:0000256" key="5">
    <source>
        <dbReference type="ARBA" id="ARBA00023136"/>
    </source>
</evidence>
<evidence type="ECO:0000313" key="8">
    <source>
        <dbReference type="Proteomes" id="UP001357452"/>
    </source>
</evidence>
<dbReference type="RefSeq" id="WP_330974168.1">
    <property type="nucleotide sequence ID" value="NZ_JAZGLY010000003.1"/>
</dbReference>
<evidence type="ECO:0000313" key="7">
    <source>
        <dbReference type="EMBL" id="MEE6186758.1"/>
    </source>
</evidence>
<feature type="transmembrane region" description="Helical" evidence="6">
    <location>
        <begin position="47"/>
        <end position="66"/>
    </location>
</feature>
<proteinExistence type="predicted"/>
<organism evidence="7 8">
    <name type="scientific">Niabella digestorum</name>
    <dbReference type="NCBI Taxonomy" id="3117701"/>
    <lineage>
        <taxon>Bacteria</taxon>
        <taxon>Pseudomonadati</taxon>
        <taxon>Bacteroidota</taxon>
        <taxon>Chitinophagia</taxon>
        <taxon>Chitinophagales</taxon>
        <taxon>Chitinophagaceae</taxon>
        <taxon>Niabella</taxon>
    </lineage>
</organism>